<keyword evidence="2" id="KW-0436">Ligase</keyword>
<gene>
    <name evidence="2" type="ORF">SAMN06265218_106185</name>
</gene>
<evidence type="ECO:0000259" key="1">
    <source>
        <dbReference type="Pfam" id="PF03537"/>
    </source>
</evidence>
<keyword evidence="2" id="KW-0030">Aminoacyl-tRNA synthetase</keyword>
<dbReference type="InterPro" id="IPR017853">
    <property type="entry name" value="GH"/>
</dbReference>
<dbReference type="SUPFAM" id="SSF51445">
    <property type="entry name" value="(Trans)glycosidases"/>
    <property type="match status" value="1"/>
</dbReference>
<dbReference type="Proteomes" id="UP000317593">
    <property type="component" value="Unassembled WGS sequence"/>
</dbReference>
<dbReference type="Gene3D" id="3.20.20.70">
    <property type="entry name" value="Aldolase class I"/>
    <property type="match status" value="1"/>
</dbReference>
<dbReference type="InterPro" id="IPR013785">
    <property type="entry name" value="Aldolase_TIM"/>
</dbReference>
<sequence>MVVAITNCSTERAIMKYGVHYGKVELGDIEGYDLVILEPEQYSRQQIATLSQSATDIIGYISMSEVNPHRWYYPLFRKAGFLGKNENWNSYYIDLKDSTVRSVLLDQVASEIMEMGFDGLFLDTVDGVAPHTDRGHLQDEMVELIRELDRRFPEAYIIQNRGIFLLPQSSAHIDAVMVEDVTTRYDFTSGQYSIRSETSYAEHVRWIHSFADTLKKPVLLLDYAVEEEMKKQATKRLDTLGQPYFISNIQLDTLPGRVGK</sequence>
<organism evidence="2 3">
    <name type="scientific">Fodinibius sediminis</name>
    <dbReference type="NCBI Taxonomy" id="1214077"/>
    <lineage>
        <taxon>Bacteria</taxon>
        <taxon>Pseudomonadati</taxon>
        <taxon>Balneolota</taxon>
        <taxon>Balneolia</taxon>
        <taxon>Balneolales</taxon>
        <taxon>Balneolaceae</taxon>
        <taxon>Fodinibius</taxon>
    </lineage>
</organism>
<dbReference type="InterPro" id="IPR004352">
    <property type="entry name" value="GH114_TIM-barrel"/>
</dbReference>
<dbReference type="InterPro" id="IPR016062">
    <property type="entry name" value="TM1410-rel"/>
</dbReference>
<reference evidence="2 3" key="1">
    <citation type="submission" date="2017-05" db="EMBL/GenBank/DDBJ databases">
        <authorList>
            <person name="Varghese N."/>
            <person name="Submissions S."/>
        </authorList>
    </citation>
    <scope>NUCLEOTIDE SEQUENCE [LARGE SCALE GENOMIC DNA]</scope>
    <source>
        <strain evidence="2 3">DSM 21194</strain>
    </source>
</reference>
<protein>
    <submittedName>
        <fullName evidence="2">Endo alpha-1,4 polygalactosaminidase, GH114 family (Was erroneously annotated as Cys-tRNA synthetase)</fullName>
    </submittedName>
</protein>
<keyword evidence="3" id="KW-1185">Reference proteome</keyword>
<feature type="domain" description="Glycoside-hydrolase family GH114 TIM-barrel" evidence="1">
    <location>
        <begin position="31"/>
        <end position="251"/>
    </location>
</feature>
<dbReference type="EMBL" id="FXTH01000006">
    <property type="protein sequence ID" value="SMO60316.1"/>
    <property type="molecule type" value="Genomic_DNA"/>
</dbReference>
<dbReference type="Pfam" id="PF03537">
    <property type="entry name" value="Glyco_hydro_114"/>
    <property type="match status" value="1"/>
</dbReference>
<dbReference type="GO" id="GO:0004812">
    <property type="term" value="F:aminoacyl-tRNA ligase activity"/>
    <property type="evidence" value="ECO:0007669"/>
    <property type="project" value="UniProtKB-KW"/>
</dbReference>
<proteinExistence type="predicted"/>
<dbReference type="PANTHER" id="PTHR35882">
    <property type="entry name" value="PELA"/>
    <property type="match status" value="1"/>
</dbReference>
<accession>A0A521CLL1</accession>
<dbReference type="PANTHER" id="PTHR35882:SF2">
    <property type="entry name" value="PELA"/>
    <property type="match status" value="1"/>
</dbReference>
<dbReference type="AlphaFoldDB" id="A0A521CLL1"/>
<evidence type="ECO:0000313" key="2">
    <source>
        <dbReference type="EMBL" id="SMO60316.1"/>
    </source>
</evidence>
<name>A0A521CLL1_9BACT</name>
<dbReference type="PRINTS" id="PR01545">
    <property type="entry name" value="THEMAYE10DUF"/>
</dbReference>
<evidence type="ECO:0000313" key="3">
    <source>
        <dbReference type="Proteomes" id="UP000317593"/>
    </source>
</evidence>